<organism evidence="4 5">
    <name type="scientific">Tissierella creatinophila DSM 6911</name>
    <dbReference type="NCBI Taxonomy" id="1123403"/>
    <lineage>
        <taxon>Bacteria</taxon>
        <taxon>Bacillati</taxon>
        <taxon>Bacillota</taxon>
        <taxon>Tissierellia</taxon>
        <taxon>Tissierellales</taxon>
        <taxon>Tissierellaceae</taxon>
        <taxon>Tissierella</taxon>
    </lineage>
</organism>
<keyword evidence="5" id="KW-1185">Reference proteome</keyword>
<dbReference type="RefSeq" id="WP_075725142.1">
    <property type="nucleotide sequence ID" value="NZ_LTDM01000009.1"/>
</dbReference>
<name>A0A1U7M808_TISCR</name>
<dbReference type="Gene3D" id="3.30.110.60">
    <property type="entry name" value="YhbY-like"/>
    <property type="match status" value="1"/>
</dbReference>
<evidence type="ECO:0000313" key="5">
    <source>
        <dbReference type="Proteomes" id="UP000186112"/>
    </source>
</evidence>
<dbReference type="InterPro" id="IPR035920">
    <property type="entry name" value="YhbY-like_sf"/>
</dbReference>
<dbReference type="InterPro" id="IPR051925">
    <property type="entry name" value="RNA-binding_domain"/>
</dbReference>
<comment type="caution">
    <text evidence="4">The sequence shown here is derived from an EMBL/GenBank/DDBJ whole genome shotgun (WGS) entry which is preliminary data.</text>
</comment>
<gene>
    <name evidence="4" type="primary">yhbY</name>
    <name evidence="4" type="ORF">TICRE_06770</name>
</gene>
<dbReference type="PANTHER" id="PTHR40065">
    <property type="entry name" value="RNA-BINDING PROTEIN YHBY"/>
    <property type="match status" value="1"/>
</dbReference>
<feature type="domain" description="CRM" evidence="3">
    <location>
        <begin position="1"/>
        <end position="96"/>
    </location>
</feature>
<dbReference type="InterPro" id="IPR001890">
    <property type="entry name" value="RNA-binding_CRM"/>
</dbReference>
<dbReference type="AlphaFoldDB" id="A0A1U7M808"/>
<reference evidence="4 5" key="1">
    <citation type="submission" date="2016-02" db="EMBL/GenBank/DDBJ databases">
        <title>Genome sequence of Tissierella creatinophila DSM 6911.</title>
        <authorList>
            <person name="Poehlein A."/>
            <person name="Daniel R."/>
        </authorList>
    </citation>
    <scope>NUCLEOTIDE SEQUENCE [LARGE SCALE GENOMIC DNA]</scope>
    <source>
        <strain evidence="4 5">DSM 6911</strain>
    </source>
</reference>
<dbReference type="GO" id="GO:0003723">
    <property type="term" value="F:RNA binding"/>
    <property type="evidence" value="ECO:0007669"/>
    <property type="project" value="UniProtKB-UniRule"/>
</dbReference>
<dbReference type="NCBIfam" id="TIGR00253">
    <property type="entry name" value="RNA_bind_YhbY"/>
    <property type="match status" value="1"/>
</dbReference>
<dbReference type="PROSITE" id="PS51295">
    <property type="entry name" value="CRM"/>
    <property type="match status" value="1"/>
</dbReference>
<sequence>MLTGKQRSYLKSLAHNLDPLFQLGKNGLSDNFIKEVDVALENRELVKINILNNNMLEAEEVSRELVETLGAEFVQNIGNKVIIYRESEENKEINLPK</sequence>
<dbReference type="Proteomes" id="UP000186112">
    <property type="component" value="Unassembled WGS sequence"/>
</dbReference>
<evidence type="ECO:0000256" key="2">
    <source>
        <dbReference type="PROSITE-ProRule" id="PRU00626"/>
    </source>
</evidence>
<dbReference type="InterPro" id="IPR017924">
    <property type="entry name" value="RNA-binding_YhbY"/>
</dbReference>
<dbReference type="PANTHER" id="PTHR40065:SF3">
    <property type="entry name" value="RNA-BINDING PROTEIN YHBY"/>
    <property type="match status" value="1"/>
</dbReference>
<dbReference type="SUPFAM" id="SSF75471">
    <property type="entry name" value="YhbY-like"/>
    <property type="match status" value="1"/>
</dbReference>
<dbReference type="SMART" id="SM01103">
    <property type="entry name" value="CRS1_YhbY"/>
    <property type="match status" value="1"/>
</dbReference>
<accession>A0A1U7M808</accession>
<keyword evidence="1 2" id="KW-0694">RNA-binding</keyword>
<evidence type="ECO:0000256" key="1">
    <source>
        <dbReference type="ARBA" id="ARBA00022884"/>
    </source>
</evidence>
<proteinExistence type="predicted"/>
<dbReference type="EMBL" id="LTDM01000009">
    <property type="protein sequence ID" value="OLS03338.1"/>
    <property type="molecule type" value="Genomic_DNA"/>
</dbReference>
<evidence type="ECO:0000313" key="4">
    <source>
        <dbReference type="EMBL" id="OLS03338.1"/>
    </source>
</evidence>
<evidence type="ECO:0000259" key="3">
    <source>
        <dbReference type="PROSITE" id="PS51295"/>
    </source>
</evidence>
<protein>
    <submittedName>
        <fullName evidence="4">RNA-binding protein YhbY</fullName>
    </submittedName>
</protein>
<dbReference type="OrthoDB" id="9797519at2"/>
<dbReference type="Pfam" id="PF01985">
    <property type="entry name" value="CRS1_YhbY"/>
    <property type="match status" value="1"/>
</dbReference>